<comment type="similarity">
    <text evidence="1 2">Belongs to the small heat shock protein (HSP20) family.</text>
</comment>
<evidence type="ECO:0000256" key="1">
    <source>
        <dbReference type="PROSITE-ProRule" id="PRU00285"/>
    </source>
</evidence>
<evidence type="ECO:0000256" key="2">
    <source>
        <dbReference type="RuleBase" id="RU003616"/>
    </source>
</evidence>
<dbReference type="PROSITE" id="PS01031">
    <property type="entry name" value="SHSP"/>
    <property type="match status" value="1"/>
</dbReference>
<protein>
    <submittedName>
        <fullName evidence="4">Hsp20/alpha crystallin family protein</fullName>
    </submittedName>
</protein>
<dbReference type="AlphaFoldDB" id="A0AAW6TW26"/>
<dbReference type="InterPro" id="IPR031107">
    <property type="entry name" value="Small_HSP"/>
</dbReference>
<accession>A0AAW6TW26</accession>
<name>A0AAW6TW26_9BACT</name>
<dbReference type="InterPro" id="IPR002068">
    <property type="entry name" value="A-crystallin/Hsp20_dom"/>
</dbReference>
<evidence type="ECO:0000259" key="3">
    <source>
        <dbReference type="PROSITE" id="PS01031"/>
    </source>
</evidence>
<evidence type="ECO:0000313" key="5">
    <source>
        <dbReference type="Proteomes" id="UP001431776"/>
    </source>
</evidence>
<proteinExistence type="inferred from homology"/>
<dbReference type="Gene3D" id="2.60.40.790">
    <property type="match status" value="1"/>
</dbReference>
<dbReference type="Proteomes" id="UP001431776">
    <property type="component" value="Unassembled WGS sequence"/>
</dbReference>
<keyword evidence="5" id="KW-1185">Reference proteome</keyword>
<comment type="caution">
    <text evidence="4">The sequence shown here is derived from an EMBL/GenBank/DDBJ whole genome shotgun (WGS) entry which is preliminary data.</text>
</comment>
<sequence>MALLSLNRRNRGELARLHNEMDDLFDGFFRGLDRPFGSHKAWPAIDVAEKDDAILVRAEVPGCKADDVDISVYNNTLTISGEKKETKEEKDKGYYYSESSYGSFRRDVTLPAEVDTAKVEATCKDGVLNITLPKAARSKAVKVQIKG</sequence>
<reference evidence="4" key="1">
    <citation type="submission" date="2023-05" db="EMBL/GenBank/DDBJ databases">
        <title>Anaerotaeda fermentans gen. nov., sp. nov., a novel anaerobic planctomycete of the new family within the order Sedimentisphaerales isolated from Taman Peninsula, Russia.</title>
        <authorList>
            <person name="Khomyakova M.A."/>
            <person name="Merkel A.Y."/>
            <person name="Slobodkin A.I."/>
        </authorList>
    </citation>
    <scope>NUCLEOTIDE SEQUENCE</scope>
    <source>
        <strain evidence="4">M17dextr</strain>
    </source>
</reference>
<evidence type="ECO:0000313" key="4">
    <source>
        <dbReference type="EMBL" id="MDI6448835.1"/>
    </source>
</evidence>
<dbReference type="PANTHER" id="PTHR11527">
    <property type="entry name" value="HEAT-SHOCK PROTEIN 20 FAMILY MEMBER"/>
    <property type="match status" value="1"/>
</dbReference>
<feature type="domain" description="SHSP" evidence="3">
    <location>
        <begin position="36"/>
        <end position="147"/>
    </location>
</feature>
<dbReference type="Pfam" id="PF00011">
    <property type="entry name" value="HSP20"/>
    <property type="match status" value="1"/>
</dbReference>
<dbReference type="SUPFAM" id="SSF49764">
    <property type="entry name" value="HSP20-like chaperones"/>
    <property type="match status" value="1"/>
</dbReference>
<gene>
    <name evidence="4" type="ORF">QJ522_07235</name>
</gene>
<dbReference type="RefSeq" id="WP_349244246.1">
    <property type="nucleotide sequence ID" value="NZ_JASCXX010000007.1"/>
</dbReference>
<dbReference type="InterPro" id="IPR008978">
    <property type="entry name" value="HSP20-like_chaperone"/>
</dbReference>
<dbReference type="EMBL" id="JASCXX010000007">
    <property type="protein sequence ID" value="MDI6448835.1"/>
    <property type="molecule type" value="Genomic_DNA"/>
</dbReference>
<dbReference type="CDD" id="cd06464">
    <property type="entry name" value="ACD_sHsps-like"/>
    <property type="match status" value="1"/>
</dbReference>
<organism evidence="4 5">
    <name type="scientific">Anaerobaca lacustris</name>
    <dbReference type="NCBI Taxonomy" id="3044600"/>
    <lineage>
        <taxon>Bacteria</taxon>
        <taxon>Pseudomonadati</taxon>
        <taxon>Planctomycetota</taxon>
        <taxon>Phycisphaerae</taxon>
        <taxon>Sedimentisphaerales</taxon>
        <taxon>Anaerobacaceae</taxon>
        <taxon>Anaerobaca</taxon>
    </lineage>
</organism>